<dbReference type="EMBL" id="OW240912">
    <property type="protein sequence ID" value="CAH2219485.1"/>
    <property type="molecule type" value="Genomic_DNA"/>
</dbReference>
<dbReference type="Gene3D" id="3.30.70.1820">
    <property type="entry name" value="L1 transposable element, RRM domain"/>
    <property type="match status" value="1"/>
</dbReference>
<dbReference type="InterPro" id="IPR004244">
    <property type="entry name" value="Transposase_22"/>
</dbReference>
<protein>
    <submittedName>
        <fullName evidence="2">Uncharacterized protein</fullName>
    </submittedName>
</protein>
<evidence type="ECO:0000313" key="3">
    <source>
        <dbReference type="Proteomes" id="UP001295444"/>
    </source>
</evidence>
<organism evidence="2 3">
    <name type="scientific">Pelobates cultripes</name>
    <name type="common">Western spadefoot toad</name>
    <dbReference type="NCBI Taxonomy" id="61616"/>
    <lineage>
        <taxon>Eukaryota</taxon>
        <taxon>Metazoa</taxon>
        <taxon>Chordata</taxon>
        <taxon>Craniata</taxon>
        <taxon>Vertebrata</taxon>
        <taxon>Euteleostomi</taxon>
        <taxon>Amphibia</taxon>
        <taxon>Batrachia</taxon>
        <taxon>Anura</taxon>
        <taxon>Pelobatoidea</taxon>
        <taxon>Pelobatidae</taxon>
        <taxon>Pelobates</taxon>
    </lineage>
</organism>
<evidence type="ECO:0000256" key="1">
    <source>
        <dbReference type="ARBA" id="ARBA00061640"/>
    </source>
</evidence>
<dbReference type="AlphaFoldDB" id="A0AAD1QY21"/>
<name>A0AAD1QY21_PELCU</name>
<evidence type="ECO:0000313" key="2">
    <source>
        <dbReference type="EMBL" id="CAH2219485.1"/>
    </source>
</evidence>
<gene>
    <name evidence="2" type="ORF">PECUL_23A025112</name>
</gene>
<proteinExistence type="inferred from homology"/>
<keyword evidence="3" id="KW-1185">Reference proteome</keyword>
<dbReference type="FunFam" id="3.30.70.1820:FF:000002">
    <property type="entry name" value="LINE-1 retrotransposable element ORF1 protein"/>
    <property type="match status" value="1"/>
</dbReference>
<sequence length="212" mass="24260">MWRNRLTTSQWHTTAWQTSLEAQKPKVADLEDRSRRNNLRFRGIPESVQNTDLNKYLTDLFQELTPSTHPDLLVIDRAHCLPRPNHLPSTTARDVIAHIHFYHVKERITKACRNTALPEPYSSIKIFADLSATTLQFRKSLAQVTTTLRSNDIGYRWGYPAKLLIQNQGVIHAVVTEAEGLRKLQDWGIPIPSSQASSQAKVPRLTQDWTQA</sequence>
<comment type="similarity">
    <text evidence="1">Belongs to the transposase 22 family.</text>
</comment>
<dbReference type="Proteomes" id="UP001295444">
    <property type="component" value="Chromosome 01"/>
</dbReference>
<reference evidence="2" key="1">
    <citation type="submission" date="2022-03" db="EMBL/GenBank/DDBJ databases">
        <authorList>
            <person name="Alioto T."/>
            <person name="Alioto T."/>
            <person name="Gomez Garrido J."/>
        </authorList>
    </citation>
    <scope>NUCLEOTIDE SEQUENCE</scope>
</reference>
<dbReference type="InterPro" id="IPR042566">
    <property type="entry name" value="L1_C"/>
</dbReference>
<dbReference type="Gene3D" id="3.30.250.20">
    <property type="entry name" value="L1 transposable element, C-terminal domain"/>
    <property type="match status" value="1"/>
</dbReference>
<accession>A0AAD1QY21</accession>
<dbReference type="PANTHER" id="PTHR11505">
    <property type="entry name" value="L1 TRANSPOSABLE ELEMENT-RELATED"/>
    <property type="match status" value="1"/>
</dbReference>